<keyword evidence="2" id="KW-0560">Oxidoreductase</keyword>
<keyword evidence="1" id="KW-0732">Signal</keyword>
<dbReference type="PANTHER" id="PTHR13887:SF14">
    <property type="entry name" value="DISULFIDE BOND FORMATION PROTEIN D"/>
    <property type="match status" value="1"/>
</dbReference>
<evidence type="ECO:0000256" key="2">
    <source>
        <dbReference type="ARBA" id="ARBA00023002"/>
    </source>
</evidence>
<dbReference type="PANTHER" id="PTHR13887">
    <property type="entry name" value="GLUTATHIONE S-TRANSFERASE KAPPA"/>
    <property type="match status" value="1"/>
</dbReference>
<comment type="caution">
    <text evidence="6">The sequence shown here is derived from an EMBL/GenBank/DDBJ whole genome shotgun (WGS) entry which is preliminary data.</text>
</comment>
<name>A0A3D9XUH0_PARVE</name>
<dbReference type="RefSeq" id="WP_062562779.1">
    <property type="nucleotide sequence ID" value="NZ_CP038196.1"/>
</dbReference>
<dbReference type="InterPro" id="IPR036249">
    <property type="entry name" value="Thioredoxin-like_sf"/>
</dbReference>
<dbReference type="InterPro" id="IPR013766">
    <property type="entry name" value="Thioredoxin_domain"/>
</dbReference>
<feature type="domain" description="Thioredoxin" evidence="5">
    <location>
        <begin position="15"/>
        <end position="211"/>
    </location>
</feature>
<dbReference type="Gene3D" id="3.40.30.10">
    <property type="entry name" value="Glutaredoxin"/>
    <property type="match status" value="1"/>
</dbReference>
<dbReference type="CDD" id="cd03023">
    <property type="entry name" value="DsbA_Com1_like"/>
    <property type="match status" value="1"/>
</dbReference>
<dbReference type="Proteomes" id="UP000256941">
    <property type="component" value="Unassembled WGS sequence"/>
</dbReference>
<gene>
    <name evidence="6" type="ORF">BDD41_1915</name>
</gene>
<accession>A0A3D9XUH0</accession>
<evidence type="ECO:0000256" key="4">
    <source>
        <dbReference type="ARBA" id="ARBA00023284"/>
    </source>
</evidence>
<dbReference type="SUPFAM" id="SSF52833">
    <property type="entry name" value="Thioredoxin-like"/>
    <property type="match status" value="1"/>
</dbReference>
<evidence type="ECO:0000313" key="7">
    <source>
        <dbReference type="Proteomes" id="UP000256941"/>
    </source>
</evidence>
<dbReference type="InterPro" id="IPR001853">
    <property type="entry name" value="DSBA-like_thioredoxin_dom"/>
</dbReference>
<evidence type="ECO:0000256" key="3">
    <source>
        <dbReference type="ARBA" id="ARBA00023157"/>
    </source>
</evidence>
<dbReference type="Pfam" id="PF01323">
    <property type="entry name" value="DSBA"/>
    <property type="match status" value="1"/>
</dbReference>
<protein>
    <submittedName>
        <fullName evidence="6">DSBA-like thioredoxin domain-containing protein</fullName>
    </submittedName>
</protein>
<proteinExistence type="predicted"/>
<dbReference type="AlphaFoldDB" id="A0A3D9XUH0"/>
<keyword evidence="4" id="KW-0676">Redox-active center</keyword>
<evidence type="ECO:0000313" key="6">
    <source>
        <dbReference type="EMBL" id="REF73361.1"/>
    </source>
</evidence>
<dbReference type="InterPro" id="IPR006311">
    <property type="entry name" value="TAT_signal"/>
</dbReference>
<dbReference type="EMBL" id="QTUJ01000001">
    <property type="protein sequence ID" value="REF73361.1"/>
    <property type="molecule type" value="Genomic_DNA"/>
</dbReference>
<evidence type="ECO:0000256" key="1">
    <source>
        <dbReference type="ARBA" id="ARBA00022729"/>
    </source>
</evidence>
<organism evidence="6 7">
    <name type="scientific">Paracoccus versutus</name>
    <name type="common">Thiobacillus versutus</name>
    <dbReference type="NCBI Taxonomy" id="34007"/>
    <lineage>
        <taxon>Bacteria</taxon>
        <taxon>Pseudomonadati</taxon>
        <taxon>Pseudomonadota</taxon>
        <taxon>Alphaproteobacteria</taxon>
        <taxon>Rhodobacterales</taxon>
        <taxon>Paracoccaceae</taxon>
        <taxon>Paracoccus</taxon>
    </lineage>
</organism>
<sequence length="214" mass="24041">MPQDKRHHPDRRRFLRTGIAASALAASGISARAQDNPMPPELRQALEHEQLGAVLGNPSGDVTLTEFFDYNCPYCRASVADIHQLISEDPNLRVLLREWPVFGAASLYCARMSLASLRQERFWQFHAGLMNIEGEADDRSAHRVAEAVGLDMDRLRRDMDDVVIARQIEHSWILAEKMGLSGTPTFIAGDFGAFGRQSLNELRAMIAKVRRNRS</sequence>
<reference evidence="6 7" key="1">
    <citation type="submission" date="2018-08" db="EMBL/GenBank/DDBJ databases">
        <title>Genomic Encyclopedia of Archaeal and Bacterial Type Strains, Phase II (KMG-II): from individual species to whole genera.</title>
        <authorList>
            <person name="Goeker M."/>
        </authorList>
    </citation>
    <scope>NUCLEOTIDE SEQUENCE [LARGE SCALE GENOMIC DNA]</scope>
    <source>
        <strain evidence="6 7">DSM 17099</strain>
    </source>
</reference>
<keyword evidence="3" id="KW-1015">Disulfide bond</keyword>
<dbReference type="GO" id="GO:0016491">
    <property type="term" value="F:oxidoreductase activity"/>
    <property type="evidence" value="ECO:0007669"/>
    <property type="project" value="UniProtKB-KW"/>
</dbReference>
<dbReference type="PROSITE" id="PS51352">
    <property type="entry name" value="THIOREDOXIN_2"/>
    <property type="match status" value="1"/>
</dbReference>
<dbReference type="PROSITE" id="PS51318">
    <property type="entry name" value="TAT"/>
    <property type="match status" value="1"/>
</dbReference>
<evidence type="ECO:0000259" key="5">
    <source>
        <dbReference type="PROSITE" id="PS51352"/>
    </source>
</evidence>